<accession>A0A0A0LX37</accession>
<evidence type="ECO:0000259" key="2">
    <source>
        <dbReference type="Pfam" id="PF13718"/>
    </source>
</evidence>
<dbReference type="InterPro" id="IPR000182">
    <property type="entry name" value="GNAT_dom"/>
</dbReference>
<feature type="domain" description="N-acetyltransferase" evidence="2">
    <location>
        <begin position="18"/>
        <end position="138"/>
    </location>
</feature>
<reference evidence="4 5" key="4">
    <citation type="journal article" date="2011" name="BMC Genomics">
        <title>RNA-Seq improves annotation of protein-coding genes in the cucumber genome.</title>
        <authorList>
            <person name="Li Z."/>
            <person name="Zhang Z."/>
            <person name="Yan P."/>
            <person name="Huang S."/>
            <person name="Fei Z."/>
            <person name="Lin K."/>
        </authorList>
    </citation>
    <scope>NUCLEOTIDE SEQUENCE [LARGE SCALE GENOMIC DNA]</scope>
    <source>
        <strain evidence="5">cv. 9930</strain>
    </source>
</reference>
<dbReference type="GO" id="GO:0008080">
    <property type="term" value="F:N-acetyltransferase activity"/>
    <property type="evidence" value="ECO:0007669"/>
    <property type="project" value="InterPro"/>
</dbReference>
<dbReference type="InterPro" id="IPR027992">
    <property type="entry name" value="tRNA_bind_dom"/>
</dbReference>
<dbReference type="Gene3D" id="3.40.630.30">
    <property type="match status" value="1"/>
</dbReference>
<dbReference type="PANTHER" id="PTHR10925">
    <property type="entry name" value="N-ACETYLTRANSFERASE 10"/>
    <property type="match status" value="1"/>
</dbReference>
<dbReference type="AlphaFoldDB" id="A0A0A0LX37"/>
<reference evidence="4 5" key="1">
    <citation type="journal article" date="2009" name="Nat. Genet.">
        <title>The genome of the cucumber, Cucumis sativus L.</title>
        <authorList>
            <person name="Huang S."/>
            <person name="Li R."/>
            <person name="Zhang Z."/>
            <person name="Li L."/>
            <person name="Gu X."/>
            <person name="Fan W."/>
            <person name="Lucas W.J."/>
            <person name="Wang X."/>
            <person name="Xie B."/>
            <person name="Ni P."/>
            <person name="Ren Y."/>
            <person name="Zhu H."/>
            <person name="Li J."/>
            <person name="Lin K."/>
            <person name="Jin W."/>
            <person name="Fei Z."/>
            <person name="Li G."/>
            <person name="Staub J."/>
            <person name="Kilian A."/>
            <person name="van der Vossen E.A."/>
            <person name="Wu Y."/>
            <person name="Guo J."/>
            <person name="He J."/>
            <person name="Jia Z."/>
            <person name="Ren Y."/>
            <person name="Tian G."/>
            <person name="Lu Y."/>
            <person name="Ruan J."/>
            <person name="Qian W."/>
            <person name="Wang M."/>
            <person name="Huang Q."/>
            <person name="Li B."/>
            <person name="Xuan Z."/>
            <person name="Cao J."/>
            <person name="Asan"/>
            <person name="Wu Z."/>
            <person name="Zhang J."/>
            <person name="Cai Q."/>
            <person name="Bai Y."/>
            <person name="Zhao B."/>
            <person name="Han Y."/>
            <person name="Li Y."/>
            <person name="Li X."/>
            <person name="Wang S."/>
            <person name="Shi Q."/>
            <person name="Liu S."/>
            <person name="Cho W.K."/>
            <person name="Kim J.Y."/>
            <person name="Xu Y."/>
            <person name="Heller-Uszynska K."/>
            <person name="Miao H."/>
            <person name="Cheng Z."/>
            <person name="Zhang S."/>
            <person name="Wu J."/>
            <person name="Yang Y."/>
            <person name="Kang H."/>
            <person name="Li M."/>
            <person name="Liang H."/>
            <person name="Ren X."/>
            <person name="Shi Z."/>
            <person name="Wen M."/>
            <person name="Jian M."/>
            <person name="Yang H."/>
            <person name="Zhang G."/>
            <person name="Yang Z."/>
            <person name="Chen R."/>
            <person name="Liu S."/>
            <person name="Li J."/>
            <person name="Ma L."/>
            <person name="Liu H."/>
            <person name="Zhou Y."/>
            <person name="Zhao J."/>
            <person name="Fang X."/>
            <person name="Li G."/>
            <person name="Fang L."/>
            <person name="Li Y."/>
            <person name="Liu D."/>
            <person name="Zheng H."/>
            <person name="Zhang Y."/>
            <person name="Qin N."/>
            <person name="Li Z."/>
            <person name="Yang G."/>
            <person name="Yang S."/>
            <person name="Bolund L."/>
            <person name="Kristiansen K."/>
            <person name="Zheng H."/>
            <person name="Li S."/>
            <person name="Zhang X."/>
            <person name="Yang H."/>
            <person name="Wang J."/>
            <person name="Sun R."/>
            <person name="Zhang B."/>
            <person name="Jiang S."/>
            <person name="Wang J."/>
            <person name="Du Y."/>
            <person name="Li S."/>
        </authorList>
    </citation>
    <scope>NUCLEOTIDE SEQUENCE [LARGE SCALE GENOMIC DNA]</scope>
    <source>
        <strain evidence="5">cv. 9930</strain>
    </source>
</reference>
<feature type="compositionally biased region" description="Polar residues" evidence="1">
    <location>
        <begin position="373"/>
        <end position="384"/>
    </location>
</feature>
<dbReference type="Pfam" id="PF13718">
    <property type="entry name" value="GNAT_acetyltr_2"/>
    <property type="match status" value="1"/>
</dbReference>
<organism evidence="4 5">
    <name type="scientific">Cucumis sativus</name>
    <name type="common">Cucumber</name>
    <dbReference type="NCBI Taxonomy" id="3659"/>
    <lineage>
        <taxon>Eukaryota</taxon>
        <taxon>Viridiplantae</taxon>
        <taxon>Streptophyta</taxon>
        <taxon>Embryophyta</taxon>
        <taxon>Tracheophyta</taxon>
        <taxon>Spermatophyta</taxon>
        <taxon>Magnoliopsida</taxon>
        <taxon>eudicotyledons</taxon>
        <taxon>Gunneridae</taxon>
        <taxon>Pentapetalae</taxon>
        <taxon>rosids</taxon>
        <taxon>fabids</taxon>
        <taxon>Cucurbitales</taxon>
        <taxon>Cucurbitaceae</taxon>
        <taxon>Benincaseae</taxon>
        <taxon>Cucumis</taxon>
    </lineage>
</organism>
<dbReference type="Pfam" id="PF13725">
    <property type="entry name" value="tRNA_bind_2"/>
    <property type="match status" value="1"/>
</dbReference>
<dbReference type="Gramene" id="KGN66435">
    <property type="protein sequence ID" value="KGN66435"/>
    <property type="gene ID" value="Csa_1G605640"/>
</dbReference>
<dbReference type="EMBL" id="CM002922">
    <property type="protein sequence ID" value="KGN66435.1"/>
    <property type="molecule type" value="Genomic_DNA"/>
</dbReference>
<evidence type="ECO:0000259" key="3">
    <source>
        <dbReference type="Pfam" id="PF13725"/>
    </source>
</evidence>
<keyword evidence="5" id="KW-1185">Reference proteome</keyword>
<feature type="domain" description="Possible tRNA binding" evidence="3">
    <location>
        <begin position="150"/>
        <end position="332"/>
    </location>
</feature>
<feature type="compositionally biased region" description="Basic residues" evidence="1">
    <location>
        <begin position="405"/>
        <end position="414"/>
    </location>
</feature>
<evidence type="ECO:0000256" key="1">
    <source>
        <dbReference type="SAM" id="MobiDB-lite"/>
    </source>
</evidence>
<feature type="compositionally biased region" description="Polar residues" evidence="1">
    <location>
        <begin position="341"/>
        <end position="361"/>
    </location>
</feature>
<reference evidence="4 5" key="2">
    <citation type="journal article" date="2009" name="PLoS ONE">
        <title>An integrated genetic and cytogenetic map of the cucumber genome.</title>
        <authorList>
            <person name="Ren Y."/>
            <person name="Zhang Z."/>
            <person name="Liu J."/>
            <person name="Staub J.E."/>
            <person name="Han Y."/>
            <person name="Cheng Z."/>
            <person name="Li X."/>
            <person name="Lu J."/>
            <person name="Miao H."/>
            <person name="Kang H."/>
            <person name="Xie B."/>
            <person name="Gu X."/>
            <person name="Wang X."/>
            <person name="Du Y."/>
            <person name="Jin W."/>
            <person name="Huang S."/>
        </authorList>
    </citation>
    <scope>NUCLEOTIDE SEQUENCE [LARGE SCALE GENOMIC DNA]</scope>
    <source>
        <strain evidence="5">cv. 9930</strain>
    </source>
</reference>
<proteinExistence type="predicted"/>
<dbReference type="Proteomes" id="UP000029981">
    <property type="component" value="Chromosome 1"/>
</dbReference>
<name>A0A0A0LX37_CUCSA</name>
<evidence type="ECO:0000313" key="5">
    <source>
        <dbReference type="Proteomes" id="UP000029981"/>
    </source>
</evidence>
<evidence type="ECO:0000313" key="4">
    <source>
        <dbReference type="EMBL" id="KGN66435.1"/>
    </source>
</evidence>
<feature type="region of interest" description="Disordered" evidence="1">
    <location>
        <begin position="331"/>
        <end position="361"/>
    </location>
</feature>
<gene>
    <name evidence="4" type="ORF">Csa_1G605640</name>
</gene>
<dbReference type="InterPro" id="IPR032672">
    <property type="entry name" value="TmcA/NAT10/Kre33"/>
</dbReference>
<sequence>MLTAFLCKAGNGNLQPAVQEGYRSAALKLLTSYYKGFLTMDLEDELDNITTNEDLPIIYSRKVSMQEETIVPKQNLPPLLVPVSERLQERIFYIGASFGLTTELFSFWKKHEFLPLHISQNPNGVTGERSCMVLKQLKEHRYSMEYRFSNELYKHFSSKFIRNIPHFFRDLDYKLVLNILNPSLSRLLSMRPEESESSKSLIESADFNQLEAYINDNFDYKEVFHIATTLAQNYFNGKYAISLPDFEASILLSIGLQLKDLSSLEGSLKLESSQIRTKFYKLMKKFYEYLKEELMKKISSSFPSRSREVKMNPHDISVDDDLNDGARKGYGKSMEDENVGWQDNSNGNRGNDFQNHRYSSPSNHMGVCSPSYCNENSKQSSSPVMVSKNKRRATCSTLNSSTSEKKKRNFQFYE</sequence>
<feature type="region of interest" description="Disordered" evidence="1">
    <location>
        <begin position="373"/>
        <end position="414"/>
    </location>
</feature>
<dbReference type="PANTHER" id="PTHR10925:SF5">
    <property type="entry name" value="RNA CYTIDINE ACETYLTRANSFERASE"/>
    <property type="match status" value="1"/>
</dbReference>
<reference evidence="4 5" key="3">
    <citation type="journal article" date="2010" name="BMC Genomics">
        <title>Transcriptome sequencing and comparative analysis of cucumber flowers with different sex types.</title>
        <authorList>
            <person name="Guo S."/>
            <person name="Zheng Y."/>
            <person name="Joung J.G."/>
            <person name="Liu S."/>
            <person name="Zhang Z."/>
            <person name="Crasta O.R."/>
            <person name="Sobral B.W."/>
            <person name="Xu Y."/>
            <person name="Huang S."/>
            <person name="Fei Z."/>
        </authorList>
    </citation>
    <scope>NUCLEOTIDE SEQUENCE [LARGE SCALE GENOMIC DNA]</scope>
    <source>
        <strain evidence="5">cv. 9930</strain>
    </source>
</reference>
<dbReference type="STRING" id="3659.A0A0A0LX37"/>
<protein>
    <submittedName>
        <fullName evidence="4">Uncharacterized protein</fullName>
    </submittedName>
</protein>